<proteinExistence type="predicted"/>
<protein>
    <submittedName>
        <fullName evidence="1">Uncharacterized protein</fullName>
    </submittedName>
</protein>
<reference evidence="1 2" key="1">
    <citation type="submission" date="2024-07" db="EMBL/GenBank/DDBJ databases">
        <title>Active virus-host system and metabolic interactions in a Lokiarchaeon culture.</title>
        <authorList>
            <person name="Ponce Toledo R.I."/>
            <person name="Rodrigues Oliveira T."/>
            <person name="Schleper C."/>
        </authorList>
    </citation>
    <scope>NUCLEOTIDE SEQUENCE [LARGE SCALE GENOMIC DNA]</scope>
    <source>
        <strain evidence="1 2">B35</strain>
    </source>
</reference>
<sequence>MFSKFFRREGSDPFARPRPEVKKVKNVFHAVYHQWKIGQYEKQWDQSARSGYSESCRQLLDWLECVEAEITQKRARRAYDMIVGLHKEAKHSLMMHGEHLNFITRSNGLICELLLRYGHPAPTTAAQQEVYRYSHQSVFPEHIFINELLPNPLSSQLEEKGLYVHGLLFTRVALELFLTSARLIHDYEISSSIDVNLAANFIQNKKELSWLVIPELTAQQMILAEEERVSVIKAMAFEQGGTLIDPTISLEELTVTSVTEDVLEAAEKEKLPGELFLQFIRELEEQR</sequence>
<evidence type="ECO:0000313" key="1">
    <source>
        <dbReference type="EMBL" id="MEZ6854338.1"/>
    </source>
</evidence>
<comment type="caution">
    <text evidence="1">The sequence shown here is derived from an EMBL/GenBank/DDBJ whole genome shotgun (WGS) entry which is preliminary data.</text>
</comment>
<name>A0ABV4JXW0_9BACT</name>
<accession>A0ABV4JXW0</accession>
<keyword evidence="2" id="KW-1185">Reference proteome</keyword>
<evidence type="ECO:0000313" key="2">
    <source>
        <dbReference type="Proteomes" id="UP001568358"/>
    </source>
</evidence>
<gene>
    <name evidence="1" type="ORF">AB2Z07_12510</name>
</gene>
<dbReference type="RefSeq" id="WP_371150824.1">
    <property type="nucleotide sequence ID" value="NZ_JBFSOO010000010.1"/>
</dbReference>
<dbReference type="Proteomes" id="UP001568358">
    <property type="component" value="Unassembled WGS sequence"/>
</dbReference>
<organism evidence="1 2">
    <name type="scientific">Halodesulfovibrio aestuarii</name>
    <dbReference type="NCBI Taxonomy" id="126333"/>
    <lineage>
        <taxon>Bacteria</taxon>
        <taxon>Pseudomonadati</taxon>
        <taxon>Thermodesulfobacteriota</taxon>
        <taxon>Desulfovibrionia</taxon>
        <taxon>Desulfovibrionales</taxon>
        <taxon>Desulfovibrionaceae</taxon>
        <taxon>Halodesulfovibrio</taxon>
    </lineage>
</organism>
<dbReference type="EMBL" id="JBFSOO010000010">
    <property type="protein sequence ID" value="MEZ6854338.1"/>
    <property type="molecule type" value="Genomic_DNA"/>
</dbReference>